<dbReference type="PIRSF" id="PIRSF020565">
    <property type="entry name" value="3Ho_Ac_ACP_DH_prd"/>
    <property type="match status" value="1"/>
</dbReference>
<keyword evidence="2" id="KW-1185">Reference proteome</keyword>
<dbReference type="InterPro" id="IPR016776">
    <property type="entry name" value="ApeP-like_dehydratase"/>
</dbReference>
<dbReference type="AlphaFoldDB" id="A0A840UHJ5"/>
<dbReference type="CDD" id="cd01289">
    <property type="entry name" value="FabA_like"/>
    <property type="match status" value="1"/>
</dbReference>
<gene>
    <name evidence="1" type="ORF">HNR38_000739</name>
</gene>
<sequence length="156" mass="16931">MSERPSYAVDELVRHRGDMSLLDTILDYGDSWLEAQATLTGDNLFLVEGAVPSWVGIEYMAQTVAAWAGARAQSRGEPVKVGFLVGTRKYQSQGAAFPVGSLLTIRVTQIMMGDNGLGVFDCQLQCEPPEGPAFTANARLNVFQPDDFTEILGEEA</sequence>
<evidence type="ECO:0000313" key="2">
    <source>
        <dbReference type="Proteomes" id="UP000591735"/>
    </source>
</evidence>
<protein>
    <submittedName>
        <fullName evidence="1">Putative hotdog family 3-hydroxylacyl-ACP dehydratase</fullName>
    </submittedName>
</protein>
<name>A0A840UHJ5_9GAMM</name>
<dbReference type="SUPFAM" id="SSF54637">
    <property type="entry name" value="Thioesterase/thiol ester dehydrase-isomerase"/>
    <property type="match status" value="1"/>
</dbReference>
<comment type="caution">
    <text evidence="1">The sequence shown here is derived from an EMBL/GenBank/DDBJ whole genome shotgun (WGS) entry which is preliminary data.</text>
</comment>
<dbReference type="Proteomes" id="UP000591735">
    <property type="component" value="Unassembled WGS sequence"/>
</dbReference>
<evidence type="ECO:0000313" key="1">
    <source>
        <dbReference type="EMBL" id="MBB5320267.1"/>
    </source>
</evidence>
<organism evidence="1 2">
    <name type="scientific">Marinobacter oulmenensis</name>
    <dbReference type="NCBI Taxonomy" id="643747"/>
    <lineage>
        <taxon>Bacteria</taxon>
        <taxon>Pseudomonadati</taxon>
        <taxon>Pseudomonadota</taxon>
        <taxon>Gammaproteobacteria</taxon>
        <taxon>Pseudomonadales</taxon>
        <taxon>Marinobacteraceae</taxon>
        <taxon>Marinobacter</taxon>
    </lineage>
</organism>
<reference evidence="1 2" key="1">
    <citation type="submission" date="2020-08" db="EMBL/GenBank/DDBJ databases">
        <title>Genomic Encyclopedia of Type Strains, Phase IV (KMG-IV): sequencing the most valuable type-strain genomes for metagenomic binning, comparative biology and taxonomic classification.</title>
        <authorList>
            <person name="Goeker M."/>
        </authorList>
    </citation>
    <scope>NUCLEOTIDE SEQUENCE [LARGE SCALE GENOMIC DNA]</scope>
    <source>
        <strain evidence="1 2">DSM 22359</strain>
    </source>
</reference>
<dbReference type="Gene3D" id="3.10.129.10">
    <property type="entry name" value="Hotdog Thioesterase"/>
    <property type="match status" value="1"/>
</dbReference>
<dbReference type="EMBL" id="JACHFE010000002">
    <property type="protein sequence ID" value="MBB5320267.1"/>
    <property type="molecule type" value="Genomic_DNA"/>
</dbReference>
<dbReference type="InterPro" id="IPR029069">
    <property type="entry name" value="HotDog_dom_sf"/>
</dbReference>
<proteinExistence type="predicted"/>
<dbReference type="RefSeq" id="WP_183699925.1">
    <property type="nucleotide sequence ID" value="NZ_JACHFE010000002.1"/>
</dbReference>
<dbReference type="Pfam" id="PF22817">
    <property type="entry name" value="ApeP-like"/>
    <property type="match status" value="1"/>
</dbReference>
<accession>A0A840UHJ5</accession>